<evidence type="ECO:0000256" key="1">
    <source>
        <dbReference type="ARBA" id="ARBA00004429"/>
    </source>
</evidence>
<dbReference type="Pfam" id="PF04217">
    <property type="entry name" value="DUF412"/>
    <property type="match status" value="1"/>
</dbReference>
<dbReference type="OrthoDB" id="7066670at2"/>
<comment type="subcellular location">
    <subcellularLocation>
        <location evidence="1">Cell inner membrane</location>
        <topology evidence="1">Multi-pass membrane protein</topology>
    </subcellularLocation>
</comment>
<comment type="similarity">
    <text evidence="2">Belongs to the UPF0208 family.</text>
</comment>
<keyword evidence="8 9" id="KW-0472">Membrane</keyword>
<organism evidence="10 11">
    <name type="scientific">Arsukibacterium ikkense</name>
    <dbReference type="NCBI Taxonomy" id="336831"/>
    <lineage>
        <taxon>Bacteria</taxon>
        <taxon>Pseudomonadati</taxon>
        <taxon>Pseudomonadota</taxon>
        <taxon>Gammaproteobacteria</taxon>
        <taxon>Chromatiales</taxon>
        <taxon>Chromatiaceae</taxon>
        <taxon>Arsukibacterium</taxon>
    </lineage>
</organism>
<keyword evidence="5" id="KW-0997">Cell inner membrane</keyword>
<dbReference type="GO" id="GO:0005886">
    <property type="term" value="C:plasma membrane"/>
    <property type="evidence" value="ECO:0007669"/>
    <property type="project" value="UniProtKB-SubCell"/>
</dbReference>
<evidence type="ECO:0000256" key="3">
    <source>
        <dbReference type="ARBA" id="ARBA00018831"/>
    </source>
</evidence>
<keyword evidence="4" id="KW-1003">Cell membrane</keyword>
<keyword evidence="6 9" id="KW-0812">Transmembrane</keyword>
<comment type="caution">
    <text evidence="10">The sequence shown here is derived from an EMBL/GenBank/DDBJ whole genome shotgun (WGS) entry which is preliminary data.</text>
</comment>
<feature type="transmembrane region" description="Helical" evidence="9">
    <location>
        <begin position="66"/>
        <end position="84"/>
    </location>
</feature>
<dbReference type="PATRIC" id="fig|336831.14.peg.1394"/>
<dbReference type="Proteomes" id="UP000034228">
    <property type="component" value="Unassembled WGS sequence"/>
</dbReference>
<keyword evidence="11" id="KW-1185">Reference proteome</keyword>
<keyword evidence="7 9" id="KW-1133">Transmembrane helix</keyword>
<evidence type="ECO:0000313" key="11">
    <source>
        <dbReference type="Proteomes" id="UP000034228"/>
    </source>
</evidence>
<gene>
    <name evidence="10" type="ORF">WG68_07435</name>
</gene>
<accession>A0A0M2V6Z8</accession>
<evidence type="ECO:0000313" key="10">
    <source>
        <dbReference type="EMBL" id="KKO46174.1"/>
    </source>
</evidence>
<protein>
    <recommendedName>
        <fullName evidence="3">UPF0208 membrane protein YfbV</fullName>
    </recommendedName>
</protein>
<feature type="transmembrane region" description="Helical" evidence="9">
    <location>
        <begin position="38"/>
        <end position="59"/>
    </location>
</feature>
<sequence length="146" mass="16643">MKLFALLQAGRQYSQVWPLKSELNALFPENKIIQLTGLGFRYLPVLAVLTAFLQLTLLGSGFTGQILAMMLFIISLPLQGWYWLGVRSATNLPPALVTWCRQIHQQMLEQGVETQTVTEPRSYLDLAKILATAYQQLDKTFMRPWL</sequence>
<evidence type="ECO:0000256" key="6">
    <source>
        <dbReference type="ARBA" id="ARBA00022692"/>
    </source>
</evidence>
<evidence type="ECO:0000256" key="2">
    <source>
        <dbReference type="ARBA" id="ARBA00009474"/>
    </source>
</evidence>
<dbReference type="RefSeq" id="WP_046557033.1">
    <property type="nucleotide sequence ID" value="NZ_LAHO01000005.1"/>
</dbReference>
<evidence type="ECO:0000256" key="7">
    <source>
        <dbReference type="ARBA" id="ARBA00022989"/>
    </source>
</evidence>
<name>A0A0M2V6Z8_9GAMM</name>
<reference evidence="10 11" key="1">
    <citation type="submission" date="2015-03" db="EMBL/GenBank/DDBJ databases">
        <title>Draft genome sequences of two protease-producing strains of Arsukibacterium isolated from two cold and alkaline environments.</title>
        <authorList>
            <person name="Lylloff J.E."/>
            <person name="Skov L.B."/>
            <person name="Jepsen M."/>
            <person name="Hallin P.F."/>
            <person name="Sorensen S.J."/>
            <person name="Stougaard P."/>
            <person name="Glaring M.A."/>
        </authorList>
    </citation>
    <scope>NUCLEOTIDE SEQUENCE [LARGE SCALE GENOMIC DNA]</scope>
    <source>
        <strain evidence="10 11">GCM72</strain>
    </source>
</reference>
<dbReference type="AlphaFoldDB" id="A0A0M2V6Z8"/>
<evidence type="ECO:0000256" key="5">
    <source>
        <dbReference type="ARBA" id="ARBA00022519"/>
    </source>
</evidence>
<dbReference type="EMBL" id="LAHO01000005">
    <property type="protein sequence ID" value="KKO46174.1"/>
    <property type="molecule type" value="Genomic_DNA"/>
</dbReference>
<evidence type="ECO:0000256" key="8">
    <source>
        <dbReference type="ARBA" id="ARBA00023136"/>
    </source>
</evidence>
<evidence type="ECO:0000256" key="9">
    <source>
        <dbReference type="SAM" id="Phobius"/>
    </source>
</evidence>
<dbReference type="STRING" id="336831.WG68_07435"/>
<proteinExistence type="inferred from homology"/>
<dbReference type="InterPro" id="IPR007334">
    <property type="entry name" value="UPF0208"/>
</dbReference>
<evidence type="ECO:0000256" key="4">
    <source>
        <dbReference type="ARBA" id="ARBA00022475"/>
    </source>
</evidence>
<dbReference type="NCBIfam" id="NF002493">
    <property type="entry name" value="PRK01816.1"/>
    <property type="match status" value="1"/>
</dbReference>